<evidence type="ECO:0000256" key="1">
    <source>
        <dbReference type="SAM" id="MobiDB-lite"/>
    </source>
</evidence>
<proteinExistence type="predicted"/>
<name>A0ABZ0WCJ0_9BACT</name>
<dbReference type="Pfam" id="PF05488">
    <property type="entry name" value="PAAR_motif"/>
    <property type="match status" value="1"/>
</dbReference>
<accession>A0ABZ0WCJ0</accession>
<dbReference type="EMBL" id="CP139960">
    <property type="protein sequence ID" value="WQD40031.1"/>
    <property type="molecule type" value="Genomic_DNA"/>
</dbReference>
<feature type="region of interest" description="Disordered" evidence="1">
    <location>
        <begin position="174"/>
        <end position="195"/>
    </location>
</feature>
<sequence>MGQPAARVGDMHVCPLVNGLVPHVGGPVLPAGVPTVLIQGAPAATSGTMCTCTGPPDAITMGSGTVLIGGMPAARMGDMTAHGGSIVLGCFTVLIGDAGSGGGGGGGSVGGGGGVPKGVGAMQAKKVANQEALKKAAKEGEDTAEKTDKEDFQAKFTLVDEANKPMKDVKYEIRTNDDQLHEGKTNGNGETQNLSGYTEADCRVTFLN</sequence>
<organism evidence="2 3">
    <name type="scientific">Niabella yanshanensis</name>
    <dbReference type="NCBI Taxonomy" id="577386"/>
    <lineage>
        <taxon>Bacteria</taxon>
        <taxon>Pseudomonadati</taxon>
        <taxon>Bacteroidota</taxon>
        <taxon>Chitinophagia</taxon>
        <taxon>Chitinophagales</taxon>
        <taxon>Chitinophagaceae</taxon>
        <taxon>Niabella</taxon>
    </lineage>
</organism>
<protein>
    <submittedName>
        <fullName evidence="2">PAAR domain-containing protein</fullName>
    </submittedName>
</protein>
<evidence type="ECO:0000313" key="3">
    <source>
        <dbReference type="Proteomes" id="UP001325680"/>
    </source>
</evidence>
<dbReference type="InterPro" id="IPR008727">
    <property type="entry name" value="PAAR_motif"/>
</dbReference>
<feature type="compositionally biased region" description="Basic and acidic residues" evidence="1">
    <location>
        <begin position="174"/>
        <end position="184"/>
    </location>
</feature>
<dbReference type="Proteomes" id="UP001325680">
    <property type="component" value="Chromosome"/>
</dbReference>
<gene>
    <name evidence="2" type="ORF">U0035_07725</name>
</gene>
<evidence type="ECO:0000313" key="2">
    <source>
        <dbReference type="EMBL" id="WQD40031.1"/>
    </source>
</evidence>
<keyword evidence="3" id="KW-1185">Reference proteome</keyword>
<feature type="compositionally biased region" description="Polar residues" evidence="1">
    <location>
        <begin position="185"/>
        <end position="195"/>
    </location>
</feature>
<dbReference type="Gene3D" id="2.60.200.60">
    <property type="match status" value="2"/>
</dbReference>
<dbReference type="RefSeq" id="WP_114789422.1">
    <property type="nucleotide sequence ID" value="NZ_CP139960.1"/>
</dbReference>
<dbReference type="CDD" id="cd14738">
    <property type="entry name" value="PAAR_2"/>
    <property type="match status" value="1"/>
</dbReference>
<reference evidence="2 3" key="1">
    <citation type="submission" date="2023-12" db="EMBL/GenBank/DDBJ databases">
        <title>Genome sequencing and assembly of bacterial species from a model synthetic community.</title>
        <authorList>
            <person name="Hogle S.L."/>
        </authorList>
    </citation>
    <scope>NUCLEOTIDE SEQUENCE [LARGE SCALE GENOMIC DNA]</scope>
    <source>
        <strain evidence="2 3">HAMBI_3031</strain>
    </source>
</reference>